<sequence length="422" mass="46942">MEIEKLKKGFPEPLLHEVFCDEDLLIKAGLTRGVSKFHHTSLRELLALKQSSGSCIMPHKVSFKAVTSGKDVLAKVPKRKKTTAPRESSEVPSPTHVSKKSRKASKKIVTDDASVQVSPEAFPPSLPPLVVPSTTPLPITTLDIQDRPLLVYGMDSGHHTPPPPSSSPRISASSSGAFLGLPYTLPSGITVTDGTISKRHESTASLLLKNYLLKRDMEGIMGHPTSSSIHDAFSHFHLKSMECDQGLFLKWSECEDPEPPPKQRRALAAEFEHKHVDLHYVFNWLVKSKSDLSSKYEIDLAAFKNSLEEAGMRIQELQSQNDGTRILLAGSLEKLKRRSPPEEVIANFKEGQNYRDILLDDTVSIMKTYSLKIVEEFEGVSSIFPVFVEENFGKEYVLPLVDPEESDHEHDSDQSNDGFGEY</sequence>
<dbReference type="EMBL" id="BAABME010000280">
    <property type="protein sequence ID" value="GAA0141390.1"/>
    <property type="molecule type" value="Genomic_DNA"/>
</dbReference>
<comment type="caution">
    <text evidence="2">The sequence shown here is derived from an EMBL/GenBank/DDBJ whole genome shotgun (WGS) entry which is preliminary data.</text>
</comment>
<name>A0AAV3NPW0_LITER</name>
<feature type="compositionally biased region" description="Basic residues" evidence="1">
    <location>
        <begin position="97"/>
        <end position="106"/>
    </location>
</feature>
<evidence type="ECO:0000256" key="1">
    <source>
        <dbReference type="SAM" id="MobiDB-lite"/>
    </source>
</evidence>
<feature type="region of interest" description="Disordered" evidence="1">
    <location>
        <begin position="75"/>
        <end position="109"/>
    </location>
</feature>
<evidence type="ECO:0000313" key="3">
    <source>
        <dbReference type="Proteomes" id="UP001454036"/>
    </source>
</evidence>
<organism evidence="2 3">
    <name type="scientific">Lithospermum erythrorhizon</name>
    <name type="common">Purple gromwell</name>
    <name type="synonym">Lithospermum officinale var. erythrorhizon</name>
    <dbReference type="NCBI Taxonomy" id="34254"/>
    <lineage>
        <taxon>Eukaryota</taxon>
        <taxon>Viridiplantae</taxon>
        <taxon>Streptophyta</taxon>
        <taxon>Embryophyta</taxon>
        <taxon>Tracheophyta</taxon>
        <taxon>Spermatophyta</taxon>
        <taxon>Magnoliopsida</taxon>
        <taxon>eudicotyledons</taxon>
        <taxon>Gunneridae</taxon>
        <taxon>Pentapetalae</taxon>
        <taxon>asterids</taxon>
        <taxon>lamiids</taxon>
        <taxon>Boraginales</taxon>
        <taxon>Boraginaceae</taxon>
        <taxon>Boraginoideae</taxon>
        <taxon>Lithospermeae</taxon>
        <taxon>Lithospermum</taxon>
    </lineage>
</organism>
<evidence type="ECO:0000313" key="2">
    <source>
        <dbReference type="EMBL" id="GAA0141390.1"/>
    </source>
</evidence>
<gene>
    <name evidence="2" type="ORF">LIER_02542</name>
</gene>
<proteinExistence type="predicted"/>
<reference evidence="2 3" key="1">
    <citation type="submission" date="2024-01" db="EMBL/GenBank/DDBJ databases">
        <title>The complete chloroplast genome sequence of Lithospermum erythrorhizon: insights into the phylogenetic relationship among Boraginaceae species and the maternal lineages of purple gromwells.</title>
        <authorList>
            <person name="Okada T."/>
            <person name="Watanabe K."/>
        </authorList>
    </citation>
    <scope>NUCLEOTIDE SEQUENCE [LARGE SCALE GENOMIC DNA]</scope>
</reference>
<dbReference type="Proteomes" id="UP001454036">
    <property type="component" value="Unassembled WGS sequence"/>
</dbReference>
<keyword evidence="3" id="KW-1185">Reference proteome</keyword>
<dbReference type="AlphaFoldDB" id="A0AAV3NPW0"/>
<protein>
    <submittedName>
        <fullName evidence="2">Uncharacterized protein</fullName>
    </submittedName>
</protein>
<accession>A0AAV3NPW0</accession>